<dbReference type="Proteomes" id="UP001203069">
    <property type="component" value="Unassembled WGS sequence"/>
</dbReference>
<reference evidence="2 3" key="1">
    <citation type="submission" date="2022-02" db="EMBL/GenBank/DDBJ databases">
        <title>Description of Brenneria tiliae sp. nov. isolated from symptomatic Tilia x moltkei and Tilia x europaea trees in the UK.</title>
        <authorList>
            <person name="Kile H."/>
        </authorList>
    </citation>
    <scope>NUCLEOTIDE SEQUENCE [LARGE SCALE GENOMIC DNA]</scope>
    <source>
        <strain evidence="2 3">MC1SB4.1</strain>
    </source>
</reference>
<dbReference type="InterPro" id="IPR055903">
    <property type="entry name" value="DUF7480"/>
</dbReference>
<proteinExistence type="predicted"/>
<evidence type="ECO:0000313" key="3">
    <source>
        <dbReference type="Proteomes" id="UP001203069"/>
    </source>
</evidence>
<protein>
    <recommendedName>
        <fullName evidence="1">DUF7480 domain-containing protein</fullName>
    </recommendedName>
</protein>
<accession>A0ABT0MVW2</accession>
<dbReference type="Pfam" id="PF24295">
    <property type="entry name" value="DUF7480"/>
    <property type="match status" value="1"/>
</dbReference>
<name>A0ABT0MVW2_9GAMM</name>
<comment type="caution">
    <text evidence="2">The sequence shown here is derived from an EMBL/GenBank/DDBJ whole genome shotgun (WGS) entry which is preliminary data.</text>
</comment>
<organism evidence="2 3">
    <name type="scientific">Brenneria tiliae</name>
    <dbReference type="NCBI Taxonomy" id="2914984"/>
    <lineage>
        <taxon>Bacteria</taxon>
        <taxon>Pseudomonadati</taxon>
        <taxon>Pseudomonadota</taxon>
        <taxon>Gammaproteobacteria</taxon>
        <taxon>Enterobacterales</taxon>
        <taxon>Pectobacteriaceae</taxon>
        <taxon>Brenneria</taxon>
    </lineage>
</organism>
<feature type="domain" description="DUF7480" evidence="1">
    <location>
        <begin position="29"/>
        <end position="127"/>
    </location>
</feature>
<keyword evidence="3" id="KW-1185">Reference proteome</keyword>
<dbReference type="NCBIfam" id="NF045617">
    <property type="entry name" value="mostly_LP"/>
    <property type="match status" value="1"/>
</dbReference>
<dbReference type="InterPro" id="IPR054657">
    <property type="entry name" value="T6SS_periplasmic_put"/>
</dbReference>
<dbReference type="PROSITE" id="PS51257">
    <property type="entry name" value="PROKAR_LIPOPROTEIN"/>
    <property type="match status" value="1"/>
</dbReference>
<gene>
    <name evidence="2" type="ORF">MFP26_14960</name>
</gene>
<dbReference type="RefSeq" id="WP_249245293.1">
    <property type="nucleotide sequence ID" value="NZ_JAKPBZ010000113.1"/>
</dbReference>
<evidence type="ECO:0000259" key="1">
    <source>
        <dbReference type="Pfam" id="PF24295"/>
    </source>
</evidence>
<dbReference type="EMBL" id="JAKPBZ010000113">
    <property type="protein sequence ID" value="MCL2893988.1"/>
    <property type="molecule type" value="Genomic_DNA"/>
</dbReference>
<evidence type="ECO:0000313" key="2">
    <source>
        <dbReference type="EMBL" id="MCL2893988.1"/>
    </source>
</evidence>
<sequence length="137" mass="15376">MKRKMAIALIGTLSLTLTGCHLGDPRAKHYRASVITISDNICVMVQPERDEKIVSLIISEIGRPENKLEKFDVISVSSDKCVPDFGYKYEMGHAYNFSVILESPEKKKKGIIPASRIFGVDFSLWENNGKLEAYPIN</sequence>